<evidence type="ECO:0000313" key="1">
    <source>
        <dbReference type="EMBL" id="KAK3782080.1"/>
    </source>
</evidence>
<gene>
    <name evidence="1" type="ORF">RRG08_052346</name>
</gene>
<keyword evidence="2" id="KW-1185">Reference proteome</keyword>
<accession>A0AAE1A6S0</accession>
<protein>
    <submittedName>
        <fullName evidence="1">Uncharacterized protein</fullName>
    </submittedName>
</protein>
<proteinExistence type="predicted"/>
<evidence type="ECO:0000313" key="2">
    <source>
        <dbReference type="Proteomes" id="UP001283361"/>
    </source>
</evidence>
<dbReference type="Proteomes" id="UP001283361">
    <property type="component" value="Unassembled WGS sequence"/>
</dbReference>
<organism evidence="1 2">
    <name type="scientific">Elysia crispata</name>
    <name type="common">lettuce slug</name>
    <dbReference type="NCBI Taxonomy" id="231223"/>
    <lineage>
        <taxon>Eukaryota</taxon>
        <taxon>Metazoa</taxon>
        <taxon>Spiralia</taxon>
        <taxon>Lophotrochozoa</taxon>
        <taxon>Mollusca</taxon>
        <taxon>Gastropoda</taxon>
        <taxon>Heterobranchia</taxon>
        <taxon>Euthyneura</taxon>
        <taxon>Panpulmonata</taxon>
        <taxon>Sacoglossa</taxon>
        <taxon>Placobranchoidea</taxon>
        <taxon>Plakobranchidae</taxon>
        <taxon>Elysia</taxon>
    </lineage>
</organism>
<name>A0AAE1A6S0_9GAST</name>
<reference evidence="1" key="1">
    <citation type="journal article" date="2023" name="G3 (Bethesda)">
        <title>A reference genome for the long-term kleptoplast-retaining sea slug Elysia crispata morphotype clarki.</title>
        <authorList>
            <person name="Eastman K.E."/>
            <person name="Pendleton A.L."/>
            <person name="Shaikh M.A."/>
            <person name="Suttiyut T."/>
            <person name="Ogas R."/>
            <person name="Tomko P."/>
            <person name="Gavelis G."/>
            <person name="Widhalm J.R."/>
            <person name="Wisecaver J.H."/>
        </authorList>
    </citation>
    <scope>NUCLEOTIDE SEQUENCE</scope>
    <source>
        <strain evidence="1">ECLA1</strain>
    </source>
</reference>
<dbReference type="EMBL" id="JAWDGP010002538">
    <property type="protein sequence ID" value="KAK3782080.1"/>
    <property type="molecule type" value="Genomic_DNA"/>
</dbReference>
<comment type="caution">
    <text evidence="1">The sequence shown here is derived from an EMBL/GenBank/DDBJ whole genome shotgun (WGS) entry which is preliminary data.</text>
</comment>
<sequence length="165" mass="19093">MNLGSLDRCPSSRSFFQNSQYWSVVGWKATLVWSALGHRTCFVLCRRNNAVDISPGFNRTFASIVCQFLFNHFYRLINSQSGYGISADEDNALACLVPVERCLRLAQFCDWLSARLAASARHVLEQTLTFPPLRMCEINQFFNKKKKHSKHYKQWQHSVTEIRLP</sequence>
<dbReference type="AlphaFoldDB" id="A0AAE1A6S0"/>